<comment type="caution">
    <text evidence="1">The sequence shown here is derived from an EMBL/GenBank/DDBJ whole genome shotgun (WGS) entry which is preliminary data.</text>
</comment>
<dbReference type="AlphaFoldDB" id="A0A0F8Y189"/>
<dbReference type="EMBL" id="LAZR01069318">
    <property type="protein sequence ID" value="KKK47939.1"/>
    <property type="molecule type" value="Genomic_DNA"/>
</dbReference>
<evidence type="ECO:0000313" key="1">
    <source>
        <dbReference type="EMBL" id="KKK47939.1"/>
    </source>
</evidence>
<proteinExistence type="predicted"/>
<protein>
    <submittedName>
        <fullName evidence="1">Uncharacterized protein</fullName>
    </submittedName>
</protein>
<organism evidence="1">
    <name type="scientific">marine sediment metagenome</name>
    <dbReference type="NCBI Taxonomy" id="412755"/>
    <lineage>
        <taxon>unclassified sequences</taxon>
        <taxon>metagenomes</taxon>
        <taxon>ecological metagenomes</taxon>
    </lineage>
</organism>
<gene>
    <name evidence="1" type="ORF">LCGC14_3150160</name>
</gene>
<reference evidence="1" key="1">
    <citation type="journal article" date="2015" name="Nature">
        <title>Complex archaea that bridge the gap between prokaryotes and eukaryotes.</title>
        <authorList>
            <person name="Spang A."/>
            <person name="Saw J.H."/>
            <person name="Jorgensen S.L."/>
            <person name="Zaremba-Niedzwiedzka K."/>
            <person name="Martijn J."/>
            <person name="Lind A.E."/>
            <person name="van Eijk R."/>
            <person name="Schleper C."/>
            <person name="Guy L."/>
            <person name="Ettema T.J."/>
        </authorList>
    </citation>
    <scope>NUCLEOTIDE SEQUENCE</scope>
</reference>
<sequence length="29" mass="3354">MLTCRVEFGFKVRYHVPAVYALGPVHSIY</sequence>
<accession>A0A0F8Y189</accession>
<feature type="non-terminal residue" evidence="1">
    <location>
        <position position="29"/>
    </location>
</feature>
<name>A0A0F8Y189_9ZZZZ</name>